<comment type="caution">
    <text evidence="2">The sequence shown here is derived from an EMBL/GenBank/DDBJ whole genome shotgun (WGS) entry which is preliminary data.</text>
</comment>
<evidence type="ECO:0000256" key="1">
    <source>
        <dbReference type="SAM" id="MobiDB-lite"/>
    </source>
</evidence>
<reference evidence="2 3" key="1">
    <citation type="journal article" date="2024" name="G3 (Bethesda)">
        <title>Genome assembly of Hibiscus sabdariffa L. provides insights into metabolisms of medicinal natural products.</title>
        <authorList>
            <person name="Kim T."/>
        </authorList>
    </citation>
    <scope>NUCLEOTIDE SEQUENCE [LARGE SCALE GENOMIC DNA]</scope>
    <source>
        <strain evidence="2">TK-2024</strain>
        <tissue evidence="2">Old leaves</tissue>
    </source>
</reference>
<evidence type="ECO:0000313" key="2">
    <source>
        <dbReference type="EMBL" id="KAK9008177.1"/>
    </source>
</evidence>
<sequence length="112" mass="11824">MENPSLTTIPSHAVIPGGGGTDFAGESGFRATGRPPDVVSFDGVQVLNERSGSPIFEDLLPANKRGRRFSDPVNIPDSSELQGMMETESGEGEVQTVQQRASGCAASFKDKL</sequence>
<dbReference type="Proteomes" id="UP001396334">
    <property type="component" value="Unassembled WGS sequence"/>
</dbReference>
<accession>A0ABR2R5H5</accession>
<keyword evidence="3" id="KW-1185">Reference proteome</keyword>
<feature type="region of interest" description="Disordered" evidence="1">
    <location>
        <begin position="88"/>
        <end position="112"/>
    </location>
</feature>
<name>A0ABR2R5H5_9ROSI</name>
<protein>
    <submittedName>
        <fullName evidence="2">Uncharacterized protein</fullName>
    </submittedName>
</protein>
<gene>
    <name evidence="2" type="ORF">V6N11_075079</name>
</gene>
<dbReference type="EMBL" id="JBBPBN010000026">
    <property type="protein sequence ID" value="KAK9008177.1"/>
    <property type="molecule type" value="Genomic_DNA"/>
</dbReference>
<evidence type="ECO:0000313" key="3">
    <source>
        <dbReference type="Proteomes" id="UP001396334"/>
    </source>
</evidence>
<feature type="region of interest" description="Disordered" evidence="1">
    <location>
        <begin position="1"/>
        <end position="35"/>
    </location>
</feature>
<organism evidence="2 3">
    <name type="scientific">Hibiscus sabdariffa</name>
    <name type="common">roselle</name>
    <dbReference type="NCBI Taxonomy" id="183260"/>
    <lineage>
        <taxon>Eukaryota</taxon>
        <taxon>Viridiplantae</taxon>
        <taxon>Streptophyta</taxon>
        <taxon>Embryophyta</taxon>
        <taxon>Tracheophyta</taxon>
        <taxon>Spermatophyta</taxon>
        <taxon>Magnoliopsida</taxon>
        <taxon>eudicotyledons</taxon>
        <taxon>Gunneridae</taxon>
        <taxon>Pentapetalae</taxon>
        <taxon>rosids</taxon>
        <taxon>malvids</taxon>
        <taxon>Malvales</taxon>
        <taxon>Malvaceae</taxon>
        <taxon>Malvoideae</taxon>
        <taxon>Hibiscus</taxon>
    </lineage>
</organism>
<feature type="compositionally biased region" description="Polar residues" evidence="1">
    <location>
        <begin position="1"/>
        <end position="10"/>
    </location>
</feature>
<proteinExistence type="predicted"/>